<dbReference type="AlphaFoldDB" id="A0A162TWG0"/>
<gene>
    <name evidence="1" type="ORF">PHYBLDRAFT_170191</name>
</gene>
<proteinExistence type="predicted"/>
<dbReference type="EMBL" id="KV440985">
    <property type="protein sequence ID" value="OAD71522.1"/>
    <property type="molecule type" value="Genomic_DNA"/>
</dbReference>
<organism evidence="1 2">
    <name type="scientific">Phycomyces blakesleeanus (strain ATCC 8743b / DSM 1359 / FGSC 10004 / NBRC 33097 / NRRL 1555)</name>
    <dbReference type="NCBI Taxonomy" id="763407"/>
    <lineage>
        <taxon>Eukaryota</taxon>
        <taxon>Fungi</taxon>
        <taxon>Fungi incertae sedis</taxon>
        <taxon>Mucoromycota</taxon>
        <taxon>Mucoromycotina</taxon>
        <taxon>Mucoromycetes</taxon>
        <taxon>Mucorales</taxon>
        <taxon>Phycomycetaceae</taxon>
        <taxon>Phycomyces</taxon>
    </lineage>
</organism>
<protein>
    <recommendedName>
        <fullName evidence="3">OTU domain-containing protein</fullName>
    </recommendedName>
</protein>
<dbReference type="Proteomes" id="UP000077315">
    <property type="component" value="Unassembled WGS sequence"/>
</dbReference>
<dbReference type="RefSeq" id="XP_018289562.1">
    <property type="nucleotide sequence ID" value="XM_018436283.1"/>
</dbReference>
<dbReference type="VEuPathDB" id="FungiDB:PHYBLDRAFT_170191"/>
<accession>A0A162TWG0</accession>
<evidence type="ECO:0000313" key="2">
    <source>
        <dbReference type="Proteomes" id="UP000077315"/>
    </source>
</evidence>
<keyword evidence="2" id="KW-1185">Reference proteome</keyword>
<dbReference type="CDD" id="cd22744">
    <property type="entry name" value="OTU"/>
    <property type="match status" value="1"/>
</dbReference>
<evidence type="ECO:0008006" key="3">
    <source>
        <dbReference type="Google" id="ProtNLM"/>
    </source>
</evidence>
<sequence>MAKVNNLINNASNLKDHPEVAFPLSSESEIRKILKEGIIDVMKKLLEEKPLKKYPLKISKKKPNSLKSKSLSKKLKSISLELKDLTTSQMTTGTIFPVQKKQKKNVHDFALPDQIDQAAISLTFNPKSNGWCGFCVFAYLKEGGEDQFPLVKKKMLAMMATHSELYEQNFGMDSAEVTKVIAFGSDIDPAIGKNITYCSSSMWFSVPDCAQIIADAYNEPVCVYSDDRSILPITFLSLHDRKLLKRKPLPMVLHHVHGCHWTTIKVKPHVHLSWPEVNALYFDAVHRGSIPDCFSTS</sequence>
<dbReference type="GeneID" id="28997189"/>
<name>A0A162TWG0_PHYB8</name>
<dbReference type="OrthoDB" id="2379842at2759"/>
<reference evidence="2" key="1">
    <citation type="submission" date="2015-06" db="EMBL/GenBank/DDBJ databases">
        <title>Expansion of signal transduction pathways in fungi by whole-genome duplication.</title>
        <authorList>
            <consortium name="DOE Joint Genome Institute"/>
            <person name="Corrochano L.M."/>
            <person name="Kuo A."/>
            <person name="Marcet-Houben M."/>
            <person name="Polaino S."/>
            <person name="Salamov A."/>
            <person name="Villalobos J.M."/>
            <person name="Alvarez M.I."/>
            <person name="Avalos J."/>
            <person name="Benito E.P."/>
            <person name="Benoit I."/>
            <person name="Burger G."/>
            <person name="Camino L.P."/>
            <person name="Canovas D."/>
            <person name="Cerda-Olmedo E."/>
            <person name="Cheng J.-F."/>
            <person name="Dominguez A."/>
            <person name="Elias M."/>
            <person name="Eslava A.P."/>
            <person name="Glaser F."/>
            <person name="Grimwood J."/>
            <person name="Gutierrez G."/>
            <person name="Heitman J."/>
            <person name="Henrissat B."/>
            <person name="Iturriaga E.A."/>
            <person name="Lang B.F."/>
            <person name="Lavin J.L."/>
            <person name="Lee S."/>
            <person name="Li W."/>
            <person name="Lindquist E."/>
            <person name="Lopez-Garcia S."/>
            <person name="Luque E.M."/>
            <person name="Marcos A.T."/>
            <person name="Martin J."/>
            <person name="McCluskey K."/>
            <person name="Medina H.R."/>
            <person name="Miralles-Duran A."/>
            <person name="Miyazaki A."/>
            <person name="Munoz-Torres E."/>
            <person name="Oguiza J.A."/>
            <person name="Ohm R."/>
            <person name="Olmedo M."/>
            <person name="Orejas M."/>
            <person name="Ortiz-Castellanos L."/>
            <person name="Pisabarro A.G."/>
            <person name="Rodriguez-Romero J."/>
            <person name="Ruiz-Herrera J."/>
            <person name="Ruiz-Vazquez R."/>
            <person name="Sanz C."/>
            <person name="Schackwitz W."/>
            <person name="Schmutz J."/>
            <person name="Shahriari M."/>
            <person name="Shelest E."/>
            <person name="Silva-Franco F."/>
            <person name="Soanes D."/>
            <person name="Syed K."/>
            <person name="Tagua V.G."/>
            <person name="Talbot N.J."/>
            <person name="Thon M."/>
            <person name="De vries R.P."/>
            <person name="Wiebenga A."/>
            <person name="Yadav J.S."/>
            <person name="Braun E.L."/>
            <person name="Baker S."/>
            <person name="Garre V."/>
            <person name="Horwitz B."/>
            <person name="Torres-Martinez S."/>
            <person name="Idnurm A."/>
            <person name="Herrera-Estrella A."/>
            <person name="Gabaldon T."/>
            <person name="Grigoriev I.V."/>
        </authorList>
    </citation>
    <scope>NUCLEOTIDE SEQUENCE [LARGE SCALE GENOMIC DNA]</scope>
    <source>
        <strain evidence="2">NRRL 1555(-)</strain>
    </source>
</reference>
<dbReference type="InParanoid" id="A0A162TWG0"/>
<evidence type="ECO:0000313" key="1">
    <source>
        <dbReference type="EMBL" id="OAD71522.1"/>
    </source>
</evidence>
<dbReference type="STRING" id="763407.A0A162TWG0"/>